<feature type="domain" description="NYN" evidence="1">
    <location>
        <begin position="2"/>
        <end position="164"/>
    </location>
</feature>
<keyword evidence="3" id="KW-1185">Reference proteome</keyword>
<gene>
    <name evidence="2" type="ORF">DET45_12429</name>
</gene>
<sequence length="225" mass="25765">MKTIIYVDGYNLFYGCLKHTRYKWLDLHRLFAEQIVHAQDPGSRVTQIKFFTADIKAKIASNGQLATQAQQSYHRALVQKYSTSIEIIKGFYSLEKATLPVYKSPPDKRDSVDVWRLEEKETDVNIALTAYRDVAKNTAEHIVFVSNDTDLSPALQAIRDDFGSSIKIGVIIPIRKETTGRPPNAKLSSYADWTRKYITNNELADSQLPELIPTNRKPIKKPEYW</sequence>
<protein>
    <submittedName>
        <fullName evidence="2">NYN domain-containing protein</fullName>
    </submittedName>
</protein>
<reference evidence="2 3" key="1">
    <citation type="submission" date="2018-05" db="EMBL/GenBank/DDBJ databases">
        <title>Freshwater and sediment microbial communities from various areas in North America, analyzing microbe dynamics in response to fracking.</title>
        <authorList>
            <person name="Lamendella R."/>
        </authorList>
    </citation>
    <scope>NUCLEOTIDE SEQUENCE [LARGE SCALE GENOMIC DNA]</scope>
    <source>
        <strain evidence="2 3">125B1</strain>
    </source>
</reference>
<evidence type="ECO:0000313" key="3">
    <source>
        <dbReference type="Proteomes" id="UP000246964"/>
    </source>
</evidence>
<proteinExistence type="predicted"/>
<dbReference type="CDD" id="cd18722">
    <property type="entry name" value="PIN_NicB-like"/>
    <property type="match status" value="1"/>
</dbReference>
<dbReference type="Proteomes" id="UP000246964">
    <property type="component" value="Unassembled WGS sequence"/>
</dbReference>
<dbReference type="Gene3D" id="3.40.50.1010">
    <property type="entry name" value="5'-nuclease"/>
    <property type="match status" value="1"/>
</dbReference>
<name>A0A317Q2Z5_9GAMM</name>
<comment type="caution">
    <text evidence="2">The sequence shown here is derived from an EMBL/GenBank/DDBJ whole genome shotgun (WGS) entry which is preliminary data.</text>
</comment>
<evidence type="ECO:0000259" key="1">
    <source>
        <dbReference type="Pfam" id="PF01936"/>
    </source>
</evidence>
<dbReference type="OrthoDB" id="9809421at2"/>
<dbReference type="RefSeq" id="WP_110076913.1">
    <property type="nucleotide sequence ID" value="NZ_QGTT01000024.1"/>
</dbReference>
<organism evidence="2 3">
    <name type="scientific">Pseudidiomarina maritima</name>
    <dbReference type="NCBI Taxonomy" id="519453"/>
    <lineage>
        <taxon>Bacteria</taxon>
        <taxon>Pseudomonadati</taxon>
        <taxon>Pseudomonadota</taxon>
        <taxon>Gammaproteobacteria</taxon>
        <taxon>Alteromonadales</taxon>
        <taxon>Idiomarinaceae</taxon>
        <taxon>Pseudidiomarina</taxon>
    </lineage>
</organism>
<dbReference type="EMBL" id="QGTT01000024">
    <property type="protein sequence ID" value="PWW07923.1"/>
    <property type="molecule type" value="Genomic_DNA"/>
</dbReference>
<accession>A0A317Q2Z5</accession>
<dbReference type="GO" id="GO:0004540">
    <property type="term" value="F:RNA nuclease activity"/>
    <property type="evidence" value="ECO:0007669"/>
    <property type="project" value="InterPro"/>
</dbReference>
<dbReference type="AlphaFoldDB" id="A0A317Q2Z5"/>
<dbReference type="InterPro" id="IPR021139">
    <property type="entry name" value="NYN"/>
</dbReference>
<dbReference type="Pfam" id="PF01936">
    <property type="entry name" value="NYN"/>
    <property type="match status" value="1"/>
</dbReference>
<evidence type="ECO:0000313" key="2">
    <source>
        <dbReference type="EMBL" id="PWW07923.1"/>
    </source>
</evidence>